<proteinExistence type="predicted"/>
<protein>
    <submittedName>
        <fullName evidence="1">Terminase</fullName>
    </submittedName>
</protein>
<evidence type="ECO:0000313" key="1">
    <source>
        <dbReference type="EMBL" id="ANZ52301.1"/>
    </source>
</evidence>
<evidence type="ECO:0000313" key="2">
    <source>
        <dbReference type="Proteomes" id="UP000230274"/>
    </source>
</evidence>
<dbReference type="EMBL" id="KX443696">
    <property type="protein sequence ID" value="ANZ52301.1"/>
    <property type="molecule type" value="Genomic_DNA"/>
</dbReference>
<accession>A0A1B2IHK2</accession>
<name>A0A1B2IHK2_9CAUD</name>
<dbReference type="Proteomes" id="UP000230274">
    <property type="component" value="Segment"/>
</dbReference>
<gene>
    <name evidence="1" type="ORF">SEA_LAURIE_7</name>
</gene>
<reference evidence="1 2" key="1">
    <citation type="submission" date="2016-06" db="EMBL/GenBank/DDBJ databases">
        <authorList>
            <person name="Ascolillo A."/>
            <person name="Katon D."/>
            <person name="Smith D.L."/>
            <person name="Williams T."/>
            <person name="Zegers G."/>
            <person name="Page S.T."/>
            <person name="Bradley K.W."/>
            <person name="Asai D.J."/>
            <person name="Bowman C.A."/>
            <person name="Russell D.A."/>
            <person name="Pope W.H."/>
            <person name="Jacobs-Sera D."/>
            <person name="Hendrix R.W."/>
            <person name="Hatfull G.F."/>
        </authorList>
    </citation>
    <scope>NUCLEOTIDE SEQUENCE [LARGE SCALE GENOMIC DNA]</scope>
</reference>
<keyword evidence="2" id="KW-1185">Reference proteome</keyword>
<organism evidence="1 2">
    <name type="scientific">Mycobacterium phage Laurie</name>
    <dbReference type="NCBI Taxonomy" id="1874015"/>
    <lineage>
        <taxon>Viruses</taxon>
        <taxon>Duplodnaviria</taxon>
        <taxon>Heunggongvirae</taxon>
        <taxon>Uroviricota</taxon>
        <taxon>Caudoviricetes</taxon>
        <taxon>Bclasvirinae</taxon>
        <taxon>Rosebushvirus</taxon>
        <taxon>Rosebushvirus laurie</taxon>
    </lineage>
</organism>
<dbReference type="InterPro" id="IPR027417">
    <property type="entry name" value="P-loop_NTPase"/>
</dbReference>
<dbReference type="Pfam" id="PF03237">
    <property type="entry name" value="Terminase_6N"/>
    <property type="match status" value="1"/>
</dbReference>
<dbReference type="Gene3D" id="3.40.50.300">
    <property type="entry name" value="P-loop containing nucleotide triphosphate hydrolases"/>
    <property type="match status" value="1"/>
</dbReference>
<sequence length="566" mass="61110">MPMTPTAEVSDDFSTPEAELVYRASKSWPPEQRAGLLAQLEAARAREAVVGRYRNPAELAATVDPGFNITPALWLIAEAIEALLHSPPGVTRNLLITCPPQEGKSTMASVYTVLRALQLNPNARIILACYGQDLAHGHSRKCRDLIKRHGSGVRDAMTGAQIEDKLGLKLERGANKVSEWSIEGGSGGLVATGLGGTITGKPADLFIIDDPYKHMSEADSATYRAKVDLWMATVATTRLAPGAPTILIQTRWHPEDLAGKVLTAELELPKAQRTWRHINIPAIAEEGIKDALDRAPGEAMVSARGRTKEQFEATKRKVGDRVWYAMYQGSPTNPAGGLFQRSWFEDRRLTGTPILPVASIVGIDPADSGEGDETGIIAGTLTGDGTIALVEDWSGQMTSDEWSRQAVTLALTVGAREIAMEAFATATTYVKVIKRAWEQIHEAAVEKHNAGGILTPVEQRALAPQMPFAIHKWTAKGDAVGRSALLRQACEVGTCRTVEYKLAVFEDQACDWQAGQHQPDRVAAALIAHDRLAALATGRSNLAAPVSDRPSEVPAWLRRTIGRGGL</sequence>